<dbReference type="Proteomes" id="UP000460221">
    <property type="component" value="Unassembled WGS sequence"/>
</dbReference>
<dbReference type="InterPro" id="IPR044856">
    <property type="entry name" value="Malate_synth_C_sf"/>
</dbReference>
<sequence>MSSPLVSGSDAPGLGRILSTPALVFLGSLHRRFDGPRRELLERRERRQAEVAAGALPDRLPATAELRDAEWTVAPAPPHLQDRRVEFSTPVDARAAATALLSGACIWIADLEDATTPLWENVIGGQLALADLVGGAIDGTGGTAAVAAVPLRSRPALMVRPRGWHLDEKHLTVDEVPLAGALVDFGLFVFHNAAALLAAGSGPALHLPKIESHLEARLWAEVFAFAESELGLPAGSIRASVTIETVWAAFEMDEILWELRDAVVGLNAGPGDYLFSLLKTMRDHARLDEVRVPPAVPAGEDGTTTAATDTVDPFRTAYSDLLVSTCRRRGTVAIAGGVAGTTTGGSQPRPRVPDGFREAQEHQMRSGYAGVVVTDPGLVPLCAEIYTRLPGARGGGAAPPVPADPTALLDLAAVHRAGRPDCTEAALRADIAVALEYLVHWLAGRGSVVIGAVREEAAAAEICRTRIWLRRRDRVVLDTGRKVTPALVAEIADGVLEMLAEVWAEQPGGRNLLADARNLLVDLTTGDRFADFLTREAYELLP</sequence>
<evidence type="ECO:0000256" key="1">
    <source>
        <dbReference type="ARBA" id="ARBA00006394"/>
    </source>
</evidence>
<evidence type="ECO:0000256" key="2">
    <source>
        <dbReference type="ARBA" id="ARBA00012636"/>
    </source>
</evidence>
<dbReference type="InterPro" id="IPR048355">
    <property type="entry name" value="MS_C"/>
</dbReference>
<feature type="domain" description="Malate synthase N-terminal" evidence="8">
    <location>
        <begin position="16"/>
        <end position="65"/>
    </location>
</feature>
<keyword evidence="4" id="KW-0816">Tricarboxylic acid cycle</keyword>
<dbReference type="AlphaFoldDB" id="A0A7K1FN78"/>
<dbReference type="PANTHER" id="PTHR42902">
    <property type="entry name" value="MALATE SYNTHASE"/>
    <property type="match status" value="1"/>
</dbReference>
<dbReference type="Gene3D" id="3.20.20.360">
    <property type="entry name" value="Malate synthase, domain 3"/>
    <property type="match status" value="1"/>
</dbReference>
<dbReference type="PIRSF" id="PIRSF001363">
    <property type="entry name" value="Malate_synth"/>
    <property type="match status" value="1"/>
</dbReference>
<dbReference type="PANTHER" id="PTHR42902:SF1">
    <property type="entry name" value="MALATE SYNTHASE 1-RELATED"/>
    <property type="match status" value="1"/>
</dbReference>
<dbReference type="GO" id="GO:0006099">
    <property type="term" value="P:tricarboxylic acid cycle"/>
    <property type="evidence" value="ECO:0007669"/>
    <property type="project" value="UniProtKB-KW"/>
</dbReference>
<dbReference type="Gene3D" id="1.20.1220.12">
    <property type="entry name" value="Malate synthase, domain III"/>
    <property type="match status" value="1"/>
</dbReference>
<dbReference type="InterPro" id="IPR006252">
    <property type="entry name" value="Malate_synthA"/>
</dbReference>
<evidence type="ECO:0000256" key="5">
    <source>
        <dbReference type="ARBA" id="ARBA00022679"/>
    </source>
</evidence>
<dbReference type="Pfam" id="PF20659">
    <property type="entry name" value="MS_C"/>
    <property type="match status" value="1"/>
</dbReference>
<dbReference type="RefSeq" id="WP_154769559.1">
    <property type="nucleotide sequence ID" value="NZ_WLYK01000006.1"/>
</dbReference>
<feature type="domain" description="Malate synthase TIM barrel" evidence="7">
    <location>
        <begin position="157"/>
        <end position="387"/>
    </location>
</feature>
<evidence type="ECO:0000256" key="6">
    <source>
        <dbReference type="ARBA" id="ARBA00047918"/>
    </source>
</evidence>
<evidence type="ECO:0000256" key="4">
    <source>
        <dbReference type="ARBA" id="ARBA00022532"/>
    </source>
</evidence>
<dbReference type="GO" id="GO:0005737">
    <property type="term" value="C:cytoplasm"/>
    <property type="evidence" value="ECO:0007669"/>
    <property type="project" value="TreeGrafter"/>
</dbReference>
<keyword evidence="11" id="KW-1185">Reference proteome</keyword>
<dbReference type="EC" id="2.3.3.9" evidence="2"/>
<comment type="catalytic activity">
    <reaction evidence="6">
        <text>glyoxylate + acetyl-CoA + H2O = (S)-malate + CoA + H(+)</text>
        <dbReference type="Rhea" id="RHEA:18181"/>
        <dbReference type="ChEBI" id="CHEBI:15377"/>
        <dbReference type="ChEBI" id="CHEBI:15378"/>
        <dbReference type="ChEBI" id="CHEBI:15589"/>
        <dbReference type="ChEBI" id="CHEBI:36655"/>
        <dbReference type="ChEBI" id="CHEBI:57287"/>
        <dbReference type="ChEBI" id="CHEBI:57288"/>
        <dbReference type="EC" id="2.3.3.9"/>
    </reaction>
</comment>
<dbReference type="GO" id="GO:0004474">
    <property type="term" value="F:malate synthase activity"/>
    <property type="evidence" value="ECO:0007669"/>
    <property type="project" value="UniProtKB-EC"/>
</dbReference>
<dbReference type="SUPFAM" id="SSF51645">
    <property type="entry name" value="Malate synthase G"/>
    <property type="match status" value="1"/>
</dbReference>
<reference evidence="10 11" key="1">
    <citation type="submission" date="2019-11" db="EMBL/GenBank/DDBJ databases">
        <authorList>
            <person name="Jiang L.-Q."/>
        </authorList>
    </citation>
    <scope>NUCLEOTIDE SEQUENCE [LARGE SCALE GENOMIC DNA]</scope>
    <source>
        <strain evidence="10 11">YIM 132087</strain>
    </source>
</reference>
<dbReference type="InterPro" id="IPR011076">
    <property type="entry name" value="Malate_synth_sf"/>
</dbReference>
<accession>A0A7K1FN78</accession>
<dbReference type="Pfam" id="PF20656">
    <property type="entry name" value="MS_N"/>
    <property type="match status" value="1"/>
</dbReference>
<evidence type="ECO:0000313" key="11">
    <source>
        <dbReference type="Proteomes" id="UP000460221"/>
    </source>
</evidence>
<dbReference type="InterPro" id="IPR048356">
    <property type="entry name" value="MS_N"/>
</dbReference>
<evidence type="ECO:0000256" key="3">
    <source>
        <dbReference type="ARBA" id="ARBA00022435"/>
    </source>
</evidence>
<dbReference type="GO" id="GO:0006097">
    <property type="term" value="P:glyoxylate cycle"/>
    <property type="evidence" value="ECO:0007669"/>
    <property type="project" value="UniProtKB-KW"/>
</dbReference>
<organism evidence="10 11">
    <name type="scientific">Nakamurella alba</name>
    <dbReference type="NCBI Taxonomy" id="2665158"/>
    <lineage>
        <taxon>Bacteria</taxon>
        <taxon>Bacillati</taxon>
        <taxon>Actinomycetota</taxon>
        <taxon>Actinomycetes</taxon>
        <taxon>Nakamurellales</taxon>
        <taxon>Nakamurellaceae</taxon>
        <taxon>Nakamurella</taxon>
    </lineage>
</organism>
<evidence type="ECO:0000259" key="9">
    <source>
        <dbReference type="Pfam" id="PF20659"/>
    </source>
</evidence>
<dbReference type="InterPro" id="IPR046363">
    <property type="entry name" value="MS_N_TIM-barrel_dom"/>
</dbReference>
<proteinExistence type="inferred from homology"/>
<comment type="similarity">
    <text evidence="1">Belongs to the malate synthase family.</text>
</comment>
<evidence type="ECO:0000259" key="8">
    <source>
        <dbReference type="Pfam" id="PF20656"/>
    </source>
</evidence>
<comment type="caution">
    <text evidence="10">The sequence shown here is derived from an EMBL/GenBank/DDBJ whole genome shotgun (WGS) entry which is preliminary data.</text>
</comment>
<dbReference type="InterPro" id="IPR001465">
    <property type="entry name" value="Malate_synthase_TIM"/>
</dbReference>
<dbReference type="Pfam" id="PF01274">
    <property type="entry name" value="MS_TIM-barrel"/>
    <property type="match status" value="1"/>
</dbReference>
<evidence type="ECO:0000259" key="7">
    <source>
        <dbReference type="Pfam" id="PF01274"/>
    </source>
</evidence>
<keyword evidence="3" id="KW-0329">Glyoxylate bypass</keyword>
<protein>
    <recommendedName>
        <fullName evidence="2">malate synthase</fullName>
        <ecNumber evidence="2">2.3.3.9</ecNumber>
    </recommendedName>
</protein>
<dbReference type="EMBL" id="WLYK01000006">
    <property type="protein sequence ID" value="MTD15588.1"/>
    <property type="molecule type" value="Genomic_DNA"/>
</dbReference>
<dbReference type="FunFam" id="1.20.1220.12:FF:000001">
    <property type="entry name" value="Malate synthase"/>
    <property type="match status" value="1"/>
</dbReference>
<name>A0A7K1FN78_9ACTN</name>
<keyword evidence="5 10" id="KW-0808">Transferase</keyword>
<keyword evidence="10" id="KW-0012">Acyltransferase</keyword>
<feature type="domain" description="Malate synthase C-terminal" evidence="9">
    <location>
        <begin position="423"/>
        <end position="540"/>
    </location>
</feature>
<evidence type="ECO:0000313" key="10">
    <source>
        <dbReference type="EMBL" id="MTD15588.1"/>
    </source>
</evidence>
<gene>
    <name evidence="10" type="primary">aceB</name>
    <name evidence="10" type="ORF">GIS00_16770</name>
</gene>